<proteinExistence type="predicted"/>
<dbReference type="Gene3D" id="3.40.50.20">
    <property type="match status" value="1"/>
</dbReference>
<dbReference type="PANTHER" id="PTHR21621">
    <property type="entry name" value="RIBOSOMAL PROTEIN S6 MODIFICATION PROTEIN"/>
    <property type="match status" value="1"/>
</dbReference>
<dbReference type="SUPFAM" id="SSF56059">
    <property type="entry name" value="Glutathione synthetase ATP-binding domain-like"/>
    <property type="match status" value="1"/>
</dbReference>
<keyword evidence="1" id="KW-0067">ATP-binding</keyword>
<dbReference type="InterPro" id="IPR013651">
    <property type="entry name" value="ATP-grasp_RimK-type"/>
</dbReference>
<evidence type="ECO:0000256" key="1">
    <source>
        <dbReference type="PROSITE-ProRule" id="PRU00409"/>
    </source>
</evidence>
<dbReference type="Proteomes" id="UP000295258">
    <property type="component" value="Unassembled WGS sequence"/>
</dbReference>
<dbReference type="GO" id="GO:0005524">
    <property type="term" value="F:ATP binding"/>
    <property type="evidence" value="ECO:0007669"/>
    <property type="project" value="UniProtKB-UniRule"/>
</dbReference>
<dbReference type="Gene3D" id="3.30.470.20">
    <property type="entry name" value="ATP-grasp fold, B domain"/>
    <property type="match status" value="1"/>
</dbReference>
<name>A0A4R4W3Y5_9ACTN</name>
<protein>
    <submittedName>
        <fullName evidence="3">ATP-grasp domain-containing protein</fullName>
    </submittedName>
</protein>
<sequence>MEDIDDHCHQRAHVLVGAVKLGILAWEKAEPEALGIADVARERGHSAMVFELDDLRCDPGPAGAVATIQGTPLSEFDLILCRCDLSTPPWTEKIQQLLLLNGEPGVTVLDPLEVHIRAASKRAMIHQLTLHGIPVPPTKECHSAADVRAALDAWGQVVVKPALGYRGLDVERLLEGPTTSALELTETLLERHGTLLCQPYLAHKGDFRVLIIGSKVSSCTRFDTAGDDWKPFSGDLADDPVSSALIEPSDELASLALQAVKATDLTMAGVDIIMSESGLTVIEVNPVPGWAAWTPEMARVPNVHLVEFAETQVNARGSVSAQSARGWR</sequence>
<evidence type="ECO:0000313" key="3">
    <source>
        <dbReference type="EMBL" id="TDD07750.1"/>
    </source>
</evidence>
<dbReference type="Pfam" id="PF08443">
    <property type="entry name" value="RimK"/>
    <property type="match status" value="1"/>
</dbReference>
<dbReference type="GO" id="GO:0016879">
    <property type="term" value="F:ligase activity, forming carbon-nitrogen bonds"/>
    <property type="evidence" value="ECO:0007669"/>
    <property type="project" value="TreeGrafter"/>
</dbReference>
<dbReference type="PANTHER" id="PTHR21621:SF0">
    <property type="entry name" value="BETA-CITRYLGLUTAMATE SYNTHASE B-RELATED"/>
    <property type="match status" value="1"/>
</dbReference>
<organism evidence="3 4">
    <name type="scientific">Nonomuraea deserti</name>
    <dbReference type="NCBI Taxonomy" id="1848322"/>
    <lineage>
        <taxon>Bacteria</taxon>
        <taxon>Bacillati</taxon>
        <taxon>Actinomycetota</taxon>
        <taxon>Actinomycetes</taxon>
        <taxon>Streptosporangiales</taxon>
        <taxon>Streptosporangiaceae</taxon>
        <taxon>Nonomuraea</taxon>
    </lineage>
</organism>
<reference evidence="3 4" key="1">
    <citation type="submission" date="2019-03" db="EMBL/GenBank/DDBJ databases">
        <title>Draft genome sequences of novel Actinobacteria.</title>
        <authorList>
            <person name="Sahin N."/>
            <person name="Ay H."/>
            <person name="Saygin H."/>
        </authorList>
    </citation>
    <scope>NUCLEOTIDE SEQUENCE [LARGE SCALE GENOMIC DNA]</scope>
    <source>
        <strain evidence="3 4">KC310</strain>
    </source>
</reference>
<gene>
    <name evidence="3" type="ORF">E1292_12730</name>
</gene>
<keyword evidence="4" id="KW-1185">Reference proteome</keyword>
<dbReference type="RefSeq" id="WP_132595322.1">
    <property type="nucleotide sequence ID" value="NZ_SMKO01000024.1"/>
</dbReference>
<dbReference type="GO" id="GO:0046872">
    <property type="term" value="F:metal ion binding"/>
    <property type="evidence" value="ECO:0007669"/>
    <property type="project" value="InterPro"/>
</dbReference>
<dbReference type="InterPro" id="IPR011761">
    <property type="entry name" value="ATP-grasp"/>
</dbReference>
<accession>A0A4R4W3Y5</accession>
<comment type="caution">
    <text evidence="3">The sequence shown here is derived from an EMBL/GenBank/DDBJ whole genome shotgun (WGS) entry which is preliminary data.</text>
</comment>
<keyword evidence="1" id="KW-0547">Nucleotide-binding</keyword>
<evidence type="ECO:0000313" key="4">
    <source>
        <dbReference type="Proteomes" id="UP000295258"/>
    </source>
</evidence>
<dbReference type="AlphaFoldDB" id="A0A4R4W3Y5"/>
<dbReference type="EMBL" id="SMKO01000024">
    <property type="protein sequence ID" value="TDD07750.1"/>
    <property type="molecule type" value="Genomic_DNA"/>
</dbReference>
<feature type="domain" description="ATP-grasp" evidence="2">
    <location>
        <begin position="125"/>
        <end position="314"/>
    </location>
</feature>
<evidence type="ECO:0000259" key="2">
    <source>
        <dbReference type="PROSITE" id="PS50975"/>
    </source>
</evidence>
<dbReference type="PROSITE" id="PS50975">
    <property type="entry name" value="ATP_GRASP"/>
    <property type="match status" value="1"/>
</dbReference>
<dbReference type="GO" id="GO:0005737">
    <property type="term" value="C:cytoplasm"/>
    <property type="evidence" value="ECO:0007669"/>
    <property type="project" value="TreeGrafter"/>
</dbReference>